<dbReference type="PANTHER" id="PTHR30346:SF0">
    <property type="entry name" value="HCA OPERON TRANSCRIPTIONAL ACTIVATOR HCAR"/>
    <property type="match status" value="1"/>
</dbReference>
<feature type="domain" description="HTH lysR-type" evidence="5">
    <location>
        <begin position="4"/>
        <end position="62"/>
    </location>
</feature>
<evidence type="ECO:0000256" key="4">
    <source>
        <dbReference type="ARBA" id="ARBA00023163"/>
    </source>
</evidence>
<protein>
    <submittedName>
        <fullName evidence="6">Transcriptional regulator, LysR family</fullName>
    </submittedName>
</protein>
<keyword evidence="2" id="KW-0805">Transcription regulation</keyword>
<sequence length="298" mass="32473">MIRFSLRQLTFLSETARCGGIAPAARNLNISPAAISAALDKLEAVTGLTLFDRFPARGMRLTRAGKEFLVDAEDLLKRAGALDRHALELAKGEIGTIRVGTHFAMAQQIVLPSVLTFRDRFPRVRIEVIEKDFPSLVAALDAGEVDALVVFNQGFDAERFDVETLKVLPPLVLLPATHPLAMAESIQLQDLSNIPYIAVSRAGPGPSYLDLLRAAGLDPEVPLTSQSREMVQAYVGKGLGFTLVGFPPSRNLTIEGDIVVTRPLAQEIGQFEVVLAMGRRLQQTELITAFLDMCRAQI</sequence>
<dbReference type="RefSeq" id="WP_089888117.1">
    <property type="nucleotide sequence ID" value="NZ_CALJFH010000031.1"/>
</dbReference>
<dbReference type="GO" id="GO:0003677">
    <property type="term" value="F:DNA binding"/>
    <property type="evidence" value="ECO:0007669"/>
    <property type="project" value="UniProtKB-KW"/>
</dbReference>
<keyword evidence="4" id="KW-0804">Transcription</keyword>
<dbReference type="PANTHER" id="PTHR30346">
    <property type="entry name" value="TRANSCRIPTIONAL DUAL REGULATOR HCAR-RELATED"/>
    <property type="match status" value="1"/>
</dbReference>
<dbReference type="InterPro" id="IPR036390">
    <property type="entry name" value="WH_DNA-bd_sf"/>
</dbReference>
<name>A0A1H3I4Q4_9RHOB</name>
<reference evidence="6 7" key="1">
    <citation type="submission" date="2016-10" db="EMBL/GenBank/DDBJ databases">
        <authorList>
            <person name="de Groot N.N."/>
        </authorList>
    </citation>
    <scope>NUCLEOTIDE SEQUENCE [LARGE SCALE GENOMIC DNA]</scope>
    <source>
        <strain evidence="6 7">DSM 24677</strain>
    </source>
</reference>
<dbReference type="PROSITE" id="PS50931">
    <property type="entry name" value="HTH_LYSR"/>
    <property type="match status" value="1"/>
</dbReference>
<gene>
    <name evidence="6" type="ORF">SAMN05444486_101863</name>
</gene>
<dbReference type="EMBL" id="FNPR01000001">
    <property type="protein sequence ID" value="SDY22673.1"/>
    <property type="molecule type" value="Genomic_DNA"/>
</dbReference>
<evidence type="ECO:0000313" key="7">
    <source>
        <dbReference type="Proteomes" id="UP000199026"/>
    </source>
</evidence>
<accession>A0A1H3I4Q4</accession>
<dbReference type="Pfam" id="PF00126">
    <property type="entry name" value="HTH_1"/>
    <property type="match status" value="1"/>
</dbReference>
<evidence type="ECO:0000259" key="5">
    <source>
        <dbReference type="PROSITE" id="PS50931"/>
    </source>
</evidence>
<keyword evidence="3" id="KW-0238">DNA-binding</keyword>
<dbReference type="InterPro" id="IPR036388">
    <property type="entry name" value="WH-like_DNA-bd_sf"/>
</dbReference>
<dbReference type="SUPFAM" id="SSF46785">
    <property type="entry name" value="Winged helix' DNA-binding domain"/>
    <property type="match status" value="1"/>
</dbReference>
<dbReference type="GeneID" id="78123651"/>
<evidence type="ECO:0000313" key="6">
    <source>
        <dbReference type="EMBL" id="SDY22673.1"/>
    </source>
</evidence>
<evidence type="ECO:0000256" key="1">
    <source>
        <dbReference type="ARBA" id="ARBA00009437"/>
    </source>
</evidence>
<dbReference type="AlphaFoldDB" id="A0A1H3I4Q4"/>
<dbReference type="GO" id="GO:0003700">
    <property type="term" value="F:DNA-binding transcription factor activity"/>
    <property type="evidence" value="ECO:0007669"/>
    <property type="project" value="InterPro"/>
</dbReference>
<dbReference type="Pfam" id="PF03466">
    <property type="entry name" value="LysR_substrate"/>
    <property type="match status" value="1"/>
</dbReference>
<evidence type="ECO:0000256" key="3">
    <source>
        <dbReference type="ARBA" id="ARBA00023125"/>
    </source>
</evidence>
<dbReference type="SUPFAM" id="SSF53850">
    <property type="entry name" value="Periplasmic binding protein-like II"/>
    <property type="match status" value="1"/>
</dbReference>
<dbReference type="STRING" id="576131.SAMN05444486_101863"/>
<comment type="similarity">
    <text evidence="1">Belongs to the LysR transcriptional regulatory family.</text>
</comment>
<dbReference type="Gene3D" id="1.10.10.10">
    <property type="entry name" value="Winged helix-like DNA-binding domain superfamily/Winged helix DNA-binding domain"/>
    <property type="match status" value="1"/>
</dbReference>
<dbReference type="InterPro" id="IPR000847">
    <property type="entry name" value="LysR_HTH_N"/>
</dbReference>
<dbReference type="InterPro" id="IPR005119">
    <property type="entry name" value="LysR_subst-bd"/>
</dbReference>
<proteinExistence type="inferred from homology"/>
<dbReference type="GO" id="GO:0032993">
    <property type="term" value="C:protein-DNA complex"/>
    <property type="evidence" value="ECO:0007669"/>
    <property type="project" value="TreeGrafter"/>
</dbReference>
<evidence type="ECO:0000256" key="2">
    <source>
        <dbReference type="ARBA" id="ARBA00023015"/>
    </source>
</evidence>
<dbReference type="Gene3D" id="3.40.190.10">
    <property type="entry name" value="Periplasmic binding protein-like II"/>
    <property type="match status" value="2"/>
</dbReference>
<dbReference type="OrthoDB" id="8679465at2"/>
<organism evidence="6 7">
    <name type="scientific">Lentibacter algarum</name>
    <dbReference type="NCBI Taxonomy" id="576131"/>
    <lineage>
        <taxon>Bacteria</taxon>
        <taxon>Pseudomonadati</taxon>
        <taxon>Pseudomonadota</taxon>
        <taxon>Alphaproteobacteria</taxon>
        <taxon>Rhodobacterales</taxon>
        <taxon>Roseobacteraceae</taxon>
        <taxon>Lentibacter</taxon>
    </lineage>
</organism>
<keyword evidence="7" id="KW-1185">Reference proteome</keyword>
<dbReference type="Proteomes" id="UP000199026">
    <property type="component" value="Unassembled WGS sequence"/>
</dbReference>